<sequence length="66" mass="7474">MTSVFRVETETDPTSRTFVQGGSDETKVVLCDPRGFYKLRESTRKHCLEAAKAGMIHFHNTTTLLQ</sequence>
<protein>
    <submittedName>
        <fullName evidence="1">Uncharacterized protein</fullName>
    </submittedName>
</protein>
<evidence type="ECO:0000313" key="1">
    <source>
        <dbReference type="EMBL" id="KER30096.1"/>
    </source>
</evidence>
<keyword evidence="2" id="KW-1185">Reference proteome</keyword>
<dbReference type="Proteomes" id="UP000054324">
    <property type="component" value="Unassembled WGS sequence"/>
</dbReference>
<dbReference type="RefSeq" id="XP_009166207.1">
    <property type="nucleotide sequence ID" value="XM_009167943.1"/>
</dbReference>
<evidence type="ECO:0000313" key="2">
    <source>
        <dbReference type="Proteomes" id="UP000054324"/>
    </source>
</evidence>
<dbReference type="AlphaFoldDB" id="A0A074ZSK0"/>
<dbReference type="KEGG" id="ovi:T265_03459"/>
<organism evidence="1 2">
    <name type="scientific">Opisthorchis viverrini</name>
    <name type="common">Southeast Asian liver fluke</name>
    <dbReference type="NCBI Taxonomy" id="6198"/>
    <lineage>
        <taxon>Eukaryota</taxon>
        <taxon>Metazoa</taxon>
        <taxon>Spiralia</taxon>
        <taxon>Lophotrochozoa</taxon>
        <taxon>Platyhelminthes</taxon>
        <taxon>Trematoda</taxon>
        <taxon>Digenea</taxon>
        <taxon>Opisthorchiida</taxon>
        <taxon>Opisthorchiata</taxon>
        <taxon>Opisthorchiidae</taxon>
        <taxon>Opisthorchis</taxon>
    </lineage>
</organism>
<dbReference type="GeneID" id="20317646"/>
<dbReference type="EMBL" id="KL596667">
    <property type="protein sequence ID" value="KER30096.1"/>
    <property type="molecule type" value="Genomic_DNA"/>
</dbReference>
<dbReference type="CTD" id="20317646"/>
<name>A0A074ZSK0_OPIVI</name>
<accession>A0A074ZSK0</accession>
<reference evidence="1 2" key="1">
    <citation type="submission" date="2013-11" db="EMBL/GenBank/DDBJ databases">
        <title>Opisthorchis viverrini - life in the bile duct.</title>
        <authorList>
            <person name="Young N.D."/>
            <person name="Nagarajan N."/>
            <person name="Lin S.J."/>
            <person name="Korhonen P.K."/>
            <person name="Jex A.R."/>
            <person name="Hall R.S."/>
            <person name="Safavi-Hemami H."/>
            <person name="Kaewkong W."/>
            <person name="Bertrand D."/>
            <person name="Gao S."/>
            <person name="Seet Q."/>
            <person name="Wongkham S."/>
            <person name="Teh B.T."/>
            <person name="Wongkham C."/>
            <person name="Intapan P.M."/>
            <person name="Maleewong W."/>
            <person name="Yang X."/>
            <person name="Hu M."/>
            <person name="Wang Z."/>
            <person name="Hofmann A."/>
            <person name="Sternberg P.W."/>
            <person name="Tan P."/>
            <person name="Wang J."/>
            <person name="Gasser R.B."/>
        </authorList>
    </citation>
    <scope>NUCLEOTIDE SEQUENCE [LARGE SCALE GENOMIC DNA]</scope>
</reference>
<proteinExistence type="predicted"/>
<gene>
    <name evidence="1" type="ORF">T265_03459</name>
</gene>